<name>A0ABZ0WMR6_9BURK</name>
<proteinExistence type="predicted"/>
<accession>A0ABZ0WMR6</accession>
<reference evidence="2 3" key="1">
    <citation type="submission" date="2023-12" db="EMBL/GenBank/DDBJ databases">
        <title>Genome sequencing and assembly of bacterial species from a model synthetic community.</title>
        <authorList>
            <person name="Hogle S.L."/>
        </authorList>
    </citation>
    <scope>NUCLEOTIDE SEQUENCE [LARGE SCALE GENOMIC DNA]</scope>
    <source>
        <strain evidence="2 3">HAMBI 2494</strain>
    </source>
</reference>
<dbReference type="GO" id="GO:0016740">
    <property type="term" value="F:transferase activity"/>
    <property type="evidence" value="ECO:0007669"/>
    <property type="project" value="UniProtKB-KW"/>
</dbReference>
<dbReference type="PROSITE" id="PS51186">
    <property type="entry name" value="GNAT"/>
    <property type="match status" value="1"/>
</dbReference>
<dbReference type="PANTHER" id="PTHR43441:SF10">
    <property type="entry name" value="ACETYLTRANSFERASE"/>
    <property type="match status" value="1"/>
</dbReference>
<dbReference type="PANTHER" id="PTHR43441">
    <property type="entry name" value="RIBOSOMAL-PROTEIN-SERINE ACETYLTRANSFERASE"/>
    <property type="match status" value="1"/>
</dbReference>
<dbReference type="InterPro" id="IPR000182">
    <property type="entry name" value="GNAT_dom"/>
</dbReference>
<dbReference type="EMBL" id="CP139965">
    <property type="protein sequence ID" value="WQD78653.1"/>
    <property type="molecule type" value="Genomic_DNA"/>
</dbReference>
<evidence type="ECO:0000259" key="1">
    <source>
        <dbReference type="PROSITE" id="PS51186"/>
    </source>
</evidence>
<dbReference type="RefSeq" id="WP_114809760.1">
    <property type="nucleotide sequence ID" value="NZ_CP139965.1"/>
</dbReference>
<gene>
    <name evidence="2" type="ORF">U0042_02795</name>
</gene>
<evidence type="ECO:0000313" key="2">
    <source>
        <dbReference type="EMBL" id="WQD78653.1"/>
    </source>
</evidence>
<sequence length="177" mass="19683">MNAIRLSRVTRADAPDLIAANRENQSYHLPWVASFTDEAGFDAWFVRGLTGPNVNLLAREAASNRVVGVINLNEIVGGVFQSAYLGYYGMQEFSRTGLMTQALRAAIGFAFGDLGLHRLEANIQPENVASIALVRRLGFRQEGFSPRYLRIGGEWRDHERWALLADEPQAAPHDNAR</sequence>
<feature type="domain" description="N-acetyltransferase" evidence="1">
    <location>
        <begin position="4"/>
        <end position="166"/>
    </location>
</feature>
<keyword evidence="3" id="KW-1185">Reference proteome</keyword>
<dbReference type="Pfam" id="PF13302">
    <property type="entry name" value="Acetyltransf_3"/>
    <property type="match status" value="1"/>
</dbReference>
<dbReference type="SUPFAM" id="SSF55729">
    <property type="entry name" value="Acyl-CoA N-acyltransferases (Nat)"/>
    <property type="match status" value="1"/>
</dbReference>
<dbReference type="InterPro" id="IPR016181">
    <property type="entry name" value="Acyl_CoA_acyltransferase"/>
</dbReference>
<dbReference type="Gene3D" id="3.40.630.30">
    <property type="match status" value="1"/>
</dbReference>
<protein>
    <submittedName>
        <fullName evidence="2">GNAT family protein</fullName>
        <ecNumber evidence="2">2.-.-.-</ecNumber>
    </submittedName>
</protein>
<dbReference type="EC" id="2.-.-.-" evidence="2"/>
<evidence type="ECO:0000313" key="3">
    <source>
        <dbReference type="Proteomes" id="UP001325479"/>
    </source>
</evidence>
<organism evidence="2 3">
    <name type="scientific">Paraburkholderia kururiensis</name>
    <dbReference type="NCBI Taxonomy" id="984307"/>
    <lineage>
        <taxon>Bacteria</taxon>
        <taxon>Pseudomonadati</taxon>
        <taxon>Pseudomonadota</taxon>
        <taxon>Betaproteobacteria</taxon>
        <taxon>Burkholderiales</taxon>
        <taxon>Burkholderiaceae</taxon>
        <taxon>Paraburkholderia</taxon>
    </lineage>
</organism>
<dbReference type="InterPro" id="IPR051908">
    <property type="entry name" value="Ribosomal_N-acetyltransferase"/>
</dbReference>
<dbReference type="Proteomes" id="UP001325479">
    <property type="component" value="Chromosome"/>
</dbReference>
<keyword evidence="2" id="KW-0808">Transferase</keyword>